<dbReference type="KEGG" id="caml:H6X83_08955"/>
<feature type="transmembrane region" description="Helical" evidence="1">
    <location>
        <begin position="32"/>
        <end position="51"/>
    </location>
</feature>
<dbReference type="Pfam" id="PF09581">
    <property type="entry name" value="Spore_III_AF"/>
    <property type="match status" value="1"/>
</dbReference>
<name>A0A7G9WEH3_9FIRM</name>
<dbReference type="Proteomes" id="UP000516046">
    <property type="component" value="Chromosome"/>
</dbReference>
<evidence type="ECO:0000313" key="3">
    <source>
        <dbReference type="Proteomes" id="UP000516046"/>
    </source>
</evidence>
<dbReference type="AlphaFoldDB" id="A0A7G9WEH3"/>
<protein>
    <submittedName>
        <fullName evidence="2">Stage III sporulation protein AF</fullName>
    </submittedName>
</protein>
<dbReference type="EMBL" id="CP060696">
    <property type="protein sequence ID" value="QNO17085.1"/>
    <property type="molecule type" value="Genomic_DNA"/>
</dbReference>
<accession>A0A7G9WEH3</accession>
<gene>
    <name evidence="2" type="ORF">H6X83_08955</name>
</gene>
<organism evidence="2 3">
    <name type="scientific">Caproicibacterium amylolyticum</name>
    <dbReference type="NCBI Taxonomy" id="2766537"/>
    <lineage>
        <taxon>Bacteria</taxon>
        <taxon>Bacillati</taxon>
        <taxon>Bacillota</taxon>
        <taxon>Clostridia</taxon>
        <taxon>Eubacteriales</taxon>
        <taxon>Oscillospiraceae</taxon>
        <taxon>Caproicibacterium</taxon>
    </lineage>
</organism>
<keyword evidence="1" id="KW-0812">Transmembrane</keyword>
<evidence type="ECO:0000313" key="2">
    <source>
        <dbReference type="EMBL" id="QNO17085.1"/>
    </source>
</evidence>
<reference evidence="2 3" key="1">
    <citation type="submission" date="2020-08" db="EMBL/GenBank/DDBJ databases">
        <authorList>
            <person name="Ren C."/>
            <person name="Gu Y."/>
            <person name="Xu Y."/>
        </authorList>
    </citation>
    <scope>NUCLEOTIDE SEQUENCE [LARGE SCALE GENOMIC DNA]</scope>
    <source>
        <strain evidence="2 3">LBM18003</strain>
    </source>
</reference>
<evidence type="ECO:0000256" key="1">
    <source>
        <dbReference type="SAM" id="Phobius"/>
    </source>
</evidence>
<sequence length="153" mass="15889">MIKAWAGGLCALAVAAAMVRILAPDGSMGKMLRLILGAMALCVMIGPLLQITPNLSSALQKVPEAADTSGFSMIVDSQMKSAAAKQVEAVAAAQLKNAKISVQKIEVEMDTSKSSSIGIGRVTVYLQDGTQQARAKELLEEALGTTVEVKISG</sequence>
<dbReference type="InterPro" id="IPR014245">
    <property type="entry name" value="Spore_III_AF"/>
</dbReference>
<keyword evidence="1" id="KW-1133">Transmembrane helix</keyword>
<proteinExistence type="predicted"/>
<keyword evidence="1" id="KW-0472">Membrane</keyword>
<dbReference type="RefSeq" id="WP_212506153.1">
    <property type="nucleotide sequence ID" value="NZ_CP060696.1"/>
</dbReference>
<keyword evidence="3" id="KW-1185">Reference proteome</keyword>